<dbReference type="Pfam" id="PF02872">
    <property type="entry name" value="5_nucleotid_C"/>
    <property type="match status" value="1"/>
</dbReference>
<dbReference type="FunFam" id="3.60.21.10:FF:000070">
    <property type="entry name" value="5`-nucleotidase family protein"/>
    <property type="match status" value="1"/>
</dbReference>
<dbReference type="InterPro" id="IPR006179">
    <property type="entry name" value="5_nucleotidase/apyrase"/>
</dbReference>
<name>A0A7G6U213_9BRAD</name>
<evidence type="ECO:0000256" key="3">
    <source>
        <dbReference type="ARBA" id="ARBA00022729"/>
    </source>
</evidence>
<dbReference type="InterPro" id="IPR004843">
    <property type="entry name" value="Calcineurin-like_PHP"/>
</dbReference>
<gene>
    <name evidence="7" type="ORF">HB776_18935</name>
</gene>
<dbReference type="SUPFAM" id="SSF55816">
    <property type="entry name" value="5'-nucleotidase (syn. UDP-sugar hydrolase), C-terminal domain"/>
    <property type="match status" value="1"/>
</dbReference>
<comment type="subcellular location">
    <subcellularLocation>
        <location evidence="1">Secreted</location>
    </subcellularLocation>
</comment>
<sequence length="602" mass="63457">MNDHLSQRKLRTSDPRDLPELLTSCAAPHPTGFAALRRSTSPRKTRGEVKTIVLAVLAAWSLSFTGAYAQTPPTPVDVTVLAINDFHGNLRPAPGGISIDDPADRTKKITVPAGGAEHMATLVKQLRAGKANSVFVAAGDLIGASPFLSALFHDEPTIEALSMMGLEIASVGNHEFDEGREELLRMQNGGCHPVDGCQGPHPFAGATFNYLAASTIDTKTGQSLLPSYQIKTFDGIPVAFIGLTLKGTPGLVAPPGIAGLEFRDEADTVNALVPELKAKGVEAIVVLIHEGGFPTGDYNECPGISGPIVDIMKKFDKAVDVVVSGHTHRAYTCQIDGRLVTSGDKYGTLVTTIDLKLDRTTRDVISAKADNVIVRTATYPADPAQTALLAAYDKVAAPIASRPAGSVTATLSRMPDMTTGESPLGDIIADAHLAATSAGNLGAAVIAFTNPGGIRADITKSADGSVTYGDVFAAQPFRNQLVTLTLTGAQIKAMLEQQWNTPSRPRILQVSKGFSYAWDNSAAAGQRVPPERMMLDGKVIDPTANYRVTVNGFLAVGGDGFTVLKEGKEPLVGVYDVDALNAYMKANSPVSPMPLGRIARVD</sequence>
<feature type="domain" description="Calcineurin-like phosphoesterase" evidence="5">
    <location>
        <begin position="79"/>
        <end position="329"/>
    </location>
</feature>
<comment type="similarity">
    <text evidence="4">Belongs to the 5'-nucleotidase family.</text>
</comment>
<keyword evidence="3" id="KW-0732">Signal</keyword>
<dbReference type="Gene3D" id="3.90.780.10">
    <property type="entry name" value="5'-Nucleotidase, C-terminal domain"/>
    <property type="match status" value="1"/>
</dbReference>
<dbReference type="GO" id="GO:0008768">
    <property type="term" value="F:UDP-sugar diphosphatase activity"/>
    <property type="evidence" value="ECO:0007669"/>
    <property type="project" value="TreeGrafter"/>
</dbReference>
<accession>A0A7G6U213</accession>
<evidence type="ECO:0000259" key="6">
    <source>
        <dbReference type="Pfam" id="PF02872"/>
    </source>
</evidence>
<evidence type="ECO:0000259" key="5">
    <source>
        <dbReference type="Pfam" id="PF00149"/>
    </source>
</evidence>
<keyword evidence="4" id="KW-0547">Nucleotide-binding</keyword>
<dbReference type="InterPro" id="IPR041831">
    <property type="entry name" value="YhcR_MPP"/>
</dbReference>
<dbReference type="Gene3D" id="3.60.21.10">
    <property type="match status" value="1"/>
</dbReference>
<dbReference type="PANTHER" id="PTHR11575:SF24">
    <property type="entry name" value="5'-NUCLEOTIDASE"/>
    <property type="match status" value="1"/>
</dbReference>
<organism evidence="7 8">
    <name type="scientific">Tardiphaga robiniae</name>
    <dbReference type="NCBI Taxonomy" id="943830"/>
    <lineage>
        <taxon>Bacteria</taxon>
        <taxon>Pseudomonadati</taxon>
        <taxon>Pseudomonadota</taxon>
        <taxon>Alphaproteobacteria</taxon>
        <taxon>Hyphomicrobiales</taxon>
        <taxon>Nitrobacteraceae</taxon>
        <taxon>Tardiphaga</taxon>
    </lineage>
</organism>
<dbReference type="AlphaFoldDB" id="A0A7G6U213"/>
<evidence type="ECO:0000256" key="1">
    <source>
        <dbReference type="ARBA" id="ARBA00004613"/>
    </source>
</evidence>
<dbReference type="PRINTS" id="PR01607">
    <property type="entry name" value="APYRASEFAMLY"/>
</dbReference>
<dbReference type="KEGG" id="trb:HB776_18935"/>
<evidence type="ECO:0000313" key="8">
    <source>
        <dbReference type="Proteomes" id="UP000515291"/>
    </source>
</evidence>
<keyword evidence="2" id="KW-0964">Secreted</keyword>
<feature type="domain" description="5'-Nucleotidase C-terminal" evidence="6">
    <location>
        <begin position="414"/>
        <end position="566"/>
    </location>
</feature>
<dbReference type="InterPro" id="IPR008334">
    <property type="entry name" value="5'-Nucleotdase_C"/>
</dbReference>
<dbReference type="SUPFAM" id="SSF56300">
    <property type="entry name" value="Metallo-dependent phosphatases"/>
    <property type="match status" value="1"/>
</dbReference>
<dbReference type="InterPro" id="IPR029052">
    <property type="entry name" value="Metallo-depent_PP-like"/>
</dbReference>
<evidence type="ECO:0000256" key="2">
    <source>
        <dbReference type="ARBA" id="ARBA00022525"/>
    </source>
</evidence>
<proteinExistence type="inferred from homology"/>
<dbReference type="CDD" id="cd07412">
    <property type="entry name" value="MPP_YhcR_N"/>
    <property type="match status" value="1"/>
</dbReference>
<evidence type="ECO:0000256" key="4">
    <source>
        <dbReference type="RuleBase" id="RU362119"/>
    </source>
</evidence>
<protein>
    <submittedName>
        <fullName evidence="7">Bifunctional metallophosphatase/5'-nucleotidase</fullName>
    </submittedName>
</protein>
<dbReference type="FunFam" id="3.90.780.10:FF:000004">
    <property type="entry name" value="UDP-sugar hydrolase, putative"/>
    <property type="match status" value="1"/>
</dbReference>
<dbReference type="GO" id="GO:0009166">
    <property type="term" value="P:nucleotide catabolic process"/>
    <property type="evidence" value="ECO:0007669"/>
    <property type="project" value="InterPro"/>
</dbReference>
<reference evidence="8" key="1">
    <citation type="journal article" date="2020" name="Mol. Plant Microbe">
        <title>Rhizobial microsymbionts of the narrowly endemic Oxytropis species growing in Kamchatka are characterized by significant genetic diversity and possess a set of genes that are associated with T3SS and T6SS secretion systems and can affect the development of symbiosis.</title>
        <authorList>
            <person name="Safronova V."/>
            <person name="Guro P."/>
            <person name="Sazanova A."/>
            <person name="Kuznetsova I."/>
            <person name="Belimov A."/>
            <person name="Yakubov V."/>
            <person name="Chirak E."/>
            <person name="Afonin A."/>
            <person name="Gogolev Y."/>
            <person name="Andronov E."/>
            <person name="Tikhonovich I."/>
        </authorList>
    </citation>
    <scope>NUCLEOTIDE SEQUENCE [LARGE SCALE GENOMIC DNA]</scope>
    <source>
        <strain evidence="8">581</strain>
    </source>
</reference>
<dbReference type="Proteomes" id="UP000515291">
    <property type="component" value="Chromosome"/>
</dbReference>
<dbReference type="InterPro" id="IPR036907">
    <property type="entry name" value="5'-Nucleotdase_C_sf"/>
</dbReference>
<evidence type="ECO:0000313" key="7">
    <source>
        <dbReference type="EMBL" id="QND73045.1"/>
    </source>
</evidence>
<dbReference type="GO" id="GO:0030288">
    <property type="term" value="C:outer membrane-bounded periplasmic space"/>
    <property type="evidence" value="ECO:0007669"/>
    <property type="project" value="TreeGrafter"/>
</dbReference>
<dbReference type="Pfam" id="PF00149">
    <property type="entry name" value="Metallophos"/>
    <property type="match status" value="1"/>
</dbReference>
<dbReference type="GO" id="GO:0008253">
    <property type="term" value="F:5'-nucleotidase activity"/>
    <property type="evidence" value="ECO:0007669"/>
    <property type="project" value="TreeGrafter"/>
</dbReference>
<dbReference type="GO" id="GO:0000166">
    <property type="term" value="F:nucleotide binding"/>
    <property type="evidence" value="ECO:0007669"/>
    <property type="project" value="UniProtKB-KW"/>
</dbReference>
<dbReference type="EMBL" id="CP050292">
    <property type="protein sequence ID" value="QND73045.1"/>
    <property type="molecule type" value="Genomic_DNA"/>
</dbReference>
<dbReference type="GO" id="GO:0005576">
    <property type="term" value="C:extracellular region"/>
    <property type="evidence" value="ECO:0007669"/>
    <property type="project" value="UniProtKB-SubCell"/>
</dbReference>
<keyword evidence="4" id="KW-0378">Hydrolase</keyword>
<dbReference type="PANTHER" id="PTHR11575">
    <property type="entry name" value="5'-NUCLEOTIDASE-RELATED"/>
    <property type="match status" value="1"/>
</dbReference>